<feature type="signal peptide" evidence="1">
    <location>
        <begin position="1"/>
        <end position="29"/>
    </location>
</feature>
<dbReference type="InterPro" id="IPR005565">
    <property type="entry name" value="Hemolysn_activator_HlyB_C"/>
</dbReference>
<dbReference type="Pfam" id="PF03865">
    <property type="entry name" value="ShlB"/>
    <property type="match status" value="1"/>
</dbReference>
<proteinExistence type="predicted"/>
<dbReference type="PANTHER" id="PTHR34597">
    <property type="entry name" value="SLR1661 PROTEIN"/>
    <property type="match status" value="1"/>
</dbReference>
<keyword evidence="1" id="KW-0732">Signal</keyword>
<sequence length="577" mass="62682">MNHRNHVQKIGATLAVALTLNQVPGAAQAVPQATGVIPPNPEQQGIPSIRREGPVLKNVPEQMPAETPPAAADQNLPSAITRIDLQAPFFAKEIEALLQQFMGKRVISGRAIETVRGQIWDLYRRHGRMSRVDLFAEPGSETDGGSVMRVRVVEIVVRTVRVEREGEGSVDPALLDDILSTARTDIAEGGVLDLDRLDSRIKRRLFLGDVDVRATLVPVDPTHVDVKLLVSAKPALPVGMLAQYDNSGTRTYDRNRYTAGVAIPGHMRAGDRLDLVGITSEGMDFGRIAYEFPVVSLGSRLALSGSHIEYKALSSGVKGRSSQLGASLGHPLYIGDSAVWIGYLDYAYRHQIDLLPNAAVTGDKRISSVQGKADANYYLAPSQSLHFNAALVLGRLDLSSLPSAMEQDRISARTDGNFVKLEWGAGWSTLFGADGRLDARLEAKGQFANKNLDQSEKFVLGGPAGVRAYGSSEALGDDGYLANAEIGYRPAEWLRAFSFYDFGRIRRYHRPWVEDSIPLSYALQGAGAGLSFSHQSLVGSVVYAHQKGRNKGLSATGQDSEGLTSRDRLWVSLTLSW</sequence>
<dbReference type="InterPro" id="IPR051544">
    <property type="entry name" value="TPS_OM_transporter"/>
</dbReference>
<keyword evidence="4" id="KW-1185">Reference proteome</keyword>
<dbReference type="EMBL" id="JAAQOM010000004">
    <property type="protein sequence ID" value="NIA53569.1"/>
    <property type="molecule type" value="Genomic_DNA"/>
</dbReference>
<dbReference type="Gene3D" id="2.40.160.50">
    <property type="entry name" value="membrane protein fhac: a member of the omp85/tpsb transporter family"/>
    <property type="match status" value="1"/>
</dbReference>
<evidence type="ECO:0000313" key="3">
    <source>
        <dbReference type="EMBL" id="NIA53569.1"/>
    </source>
</evidence>
<dbReference type="PANTHER" id="PTHR34597:SF1">
    <property type="entry name" value="HEME_HEMOPEXIN TRANSPORTER PROTEIN HUXB"/>
    <property type="match status" value="1"/>
</dbReference>
<evidence type="ECO:0000256" key="1">
    <source>
        <dbReference type="SAM" id="SignalP"/>
    </source>
</evidence>
<feature type="chain" id="PRO_5045421428" evidence="1">
    <location>
        <begin position="30"/>
        <end position="577"/>
    </location>
</feature>
<organism evidence="3 4">
    <name type="scientific">Telluria antibiotica</name>
    <dbReference type="NCBI Taxonomy" id="2717319"/>
    <lineage>
        <taxon>Bacteria</taxon>
        <taxon>Pseudomonadati</taxon>
        <taxon>Pseudomonadota</taxon>
        <taxon>Betaproteobacteria</taxon>
        <taxon>Burkholderiales</taxon>
        <taxon>Oxalobacteraceae</taxon>
        <taxon>Telluria group</taxon>
        <taxon>Telluria</taxon>
    </lineage>
</organism>
<dbReference type="Proteomes" id="UP000716322">
    <property type="component" value="Unassembled WGS sequence"/>
</dbReference>
<accession>A0ABX0P8F7</accession>
<feature type="domain" description="Haemolysin activator HlyB C-terminal" evidence="2">
    <location>
        <begin position="228"/>
        <end position="531"/>
    </location>
</feature>
<evidence type="ECO:0000313" key="4">
    <source>
        <dbReference type="Proteomes" id="UP000716322"/>
    </source>
</evidence>
<comment type="caution">
    <text evidence="3">The sequence shown here is derived from an EMBL/GenBank/DDBJ whole genome shotgun (WGS) entry which is preliminary data.</text>
</comment>
<dbReference type="RefSeq" id="WP_166858268.1">
    <property type="nucleotide sequence ID" value="NZ_JAAQOM010000004.1"/>
</dbReference>
<evidence type="ECO:0000259" key="2">
    <source>
        <dbReference type="Pfam" id="PF03865"/>
    </source>
</evidence>
<protein>
    <submittedName>
        <fullName evidence="3">ShlB/FhaC/HecB family hemolysin secretion/activation protein</fullName>
    </submittedName>
</protein>
<name>A0ABX0P8F7_9BURK</name>
<gene>
    <name evidence="3" type="ORF">HAV22_07875</name>
</gene>
<reference evidence="3 4" key="1">
    <citation type="submission" date="2020-03" db="EMBL/GenBank/DDBJ databases">
        <title>Genome sequence of strain Massilia sp. TW-1.</title>
        <authorList>
            <person name="Chaudhary D.K."/>
        </authorList>
    </citation>
    <scope>NUCLEOTIDE SEQUENCE [LARGE SCALE GENOMIC DNA]</scope>
    <source>
        <strain evidence="3 4">TW-1</strain>
    </source>
</reference>